<evidence type="ECO:0000256" key="4">
    <source>
        <dbReference type="ARBA" id="ARBA00023239"/>
    </source>
</evidence>
<keyword evidence="11" id="KW-1185">Reference proteome</keyword>
<reference evidence="10 11" key="1">
    <citation type="journal article" date="2023" name="bioRxiv">
        <title>An intranuclear bacterial parasite of deep-sea mussels expresses apoptosis inhibitors acquired from its host.</title>
        <authorList>
            <person name="Gonzalez Porras M.A."/>
            <person name="Assie A."/>
            <person name="Tietjen M."/>
            <person name="Violette M."/>
            <person name="Kleiner M."/>
            <person name="Gruber-Vodicka H."/>
            <person name="Dubilier N."/>
            <person name="Leisch N."/>
        </authorList>
    </citation>
    <scope>NUCLEOTIDE SEQUENCE [LARGE SCALE GENOMIC DNA]</scope>
    <source>
        <strain evidence="10">IAP13</strain>
    </source>
</reference>
<comment type="cofactor">
    <cofactor evidence="1 5 7 8">
        <name>pyridoxal 5'-phosphate</name>
        <dbReference type="ChEBI" id="CHEBI:597326"/>
    </cofactor>
</comment>
<dbReference type="GO" id="GO:0008836">
    <property type="term" value="F:diaminopimelate decarboxylase activity"/>
    <property type="evidence" value="ECO:0007669"/>
    <property type="project" value="UniProtKB-UniRule"/>
</dbReference>
<dbReference type="FunFam" id="3.20.20.10:FF:000003">
    <property type="entry name" value="Diaminopimelate decarboxylase"/>
    <property type="match status" value="1"/>
</dbReference>
<dbReference type="Gene3D" id="3.20.20.10">
    <property type="entry name" value="Alanine racemase"/>
    <property type="match status" value="1"/>
</dbReference>
<keyword evidence="4 5" id="KW-0456">Lyase</keyword>
<dbReference type="InterPro" id="IPR022644">
    <property type="entry name" value="De-COase2_N"/>
</dbReference>
<keyword evidence="3 5" id="KW-0663">Pyridoxal phosphate</keyword>
<dbReference type="InterPro" id="IPR009006">
    <property type="entry name" value="Ala_racemase/Decarboxylase_C"/>
</dbReference>
<dbReference type="EC" id="4.1.1.20" evidence="5 6"/>
<evidence type="ECO:0000256" key="3">
    <source>
        <dbReference type="ARBA" id="ARBA00022898"/>
    </source>
</evidence>
<evidence type="ECO:0000313" key="11">
    <source>
        <dbReference type="Proteomes" id="UP001178148"/>
    </source>
</evidence>
<dbReference type="PRINTS" id="PR01179">
    <property type="entry name" value="ODADCRBXLASE"/>
</dbReference>
<dbReference type="SUPFAM" id="SSF51419">
    <property type="entry name" value="PLP-binding barrel"/>
    <property type="match status" value="1"/>
</dbReference>
<evidence type="ECO:0000256" key="7">
    <source>
        <dbReference type="PIRSR" id="PIRSR600183-50"/>
    </source>
</evidence>
<name>A0AA90NKD9_9GAMM</name>
<feature type="binding site" evidence="5">
    <location>
        <position position="239"/>
    </location>
    <ligand>
        <name>pyridoxal 5'-phosphate</name>
        <dbReference type="ChEBI" id="CHEBI:597326"/>
    </ligand>
</feature>
<organism evidence="10 11">
    <name type="scientific">Candidatus Endonucleibacter bathymodioli</name>
    <dbReference type="NCBI Taxonomy" id="539814"/>
    <lineage>
        <taxon>Bacteria</taxon>
        <taxon>Pseudomonadati</taxon>
        <taxon>Pseudomonadota</taxon>
        <taxon>Gammaproteobacteria</taxon>
        <taxon>Oceanospirillales</taxon>
        <taxon>Endozoicomonadaceae</taxon>
        <taxon>Candidatus Endonucleibacter</taxon>
    </lineage>
</organism>
<dbReference type="InterPro" id="IPR000183">
    <property type="entry name" value="Orn/DAP/Arg_de-COase"/>
</dbReference>
<protein>
    <recommendedName>
        <fullName evidence="5 6">Diaminopimelate decarboxylase</fullName>
        <shortName evidence="5">DAP decarboxylase</shortName>
        <shortName evidence="5">DAPDC</shortName>
        <ecNumber evidence="5 6">4.1.1.20</ecNumber>
    </recommendedName>
</protein>
<evidence type="ECO:0000259" key="9">
    <source>
        <dbReference type="Pfam" id="PF02784"/>
    </source>
</evidence>
<proteinExistence type="inferred from homology"/>
<dbReference type="PANTHER" id="PTHR43727:SF2">
    <property type="entry name" value="GROUP IV DECARBOXYLASE"/>
    <property type="match status" value="1"/>
</dbReference>
<dbReference type="Pfam" id="PF02784">
    <property type="entry name" value="Orn_Arg_deC_N"/>
    <property type="match status" value="1"/>
</dbReference>
<comment type="caution">
    <text evidence="10">The sequence shown here is derived from an EMBL/GenBank/DDBJ whole genome shotgun (WGS) entry which is preliminary data.</text>
</comment>
<dbReference type="SUPFAM" id="SSF50621">
    <property type="entry name" value="Alanine racemase C-terminal domain-like"/>
    <property type="match status" value="1"/>
</dbReference>
<feature type="binding site" evidence="5">
    <location>
        <begin position="273"/>
        <end position="276"/>
    </location>
    <ligand>
        <name>pyridoxal 5'-phosphate</name>
        <dbReference type="ChEBI" id="CHEBI:597326"/>
    </ligand>
</feature>
<dbReference type="PANTHER" id="PTHR43727">
    <property type="entry name" value="DIAMINOPIMELATE DECARBOXYLASE"/>
    <property type="match status" value="1"/>
</dbReference>
<dbReference type="CDD" id="cd06828">
    <property type="entry name" value="PLPDE_III_DapDC"/>
    <property type="match status" value="1"/>
</dbReference>
<evidence type="ECO:0000256" key="5">
    <source>
        <dbReference type="HAMAP-Rule" id="MF_02120"/>
    </source>
</evidence>
<feature type="binding site" evidence="5">
    <location>
        <position position="316"/>
    </location>
    <ligand>
        <name>substrate</name>
    </ligand>
</feature>
<dbReference type="Gene3D" id="2.40.37.10">
    <property type="entry name" value="Lyase, Ornithine Decarboxylase, Chain A, domain 1"/>
    <property type="match status" value="1"/>
</dbReference>
<keyword evidence="2 5" id="KW-0210">Decarboxylase</keyword>
<keyword evidence="5" id="KW-0028">Amino-acid biosynthesis</keyword>
<feature type="modified residue" description="N6-(pyridoxal phosphate)lysine" evidence="5 7">
    <location>
        <position position="60"/>
    </location>
</feature>
<feature type="binding site" evidence="5">
    <location>
        <position position="374"/>
    </location>
    <ligand>
        <name>pyridoxal 5'-phosphate</name>
        <dbReference type="ChEBI" id="CHEBI:597326"/>
    </ligand>
</feature>
<evidence type="ECO:0000256" key="1">
    <source>
        <dbReference type="ARBA" id="ARBA00001933"/>
    </source>
</evidence>
<dbReference type="EMBL" id="JASXSV010000003">
    <property type="protein sequence ID" value="MDP0588278.1"/>
    <property type="molecule type" value="Genomic_DNA"/>
</dbReference>
<feature type="binding site" evidence="5">
    <location>
        <position position="374"/>
    </location>
    <ligand>
        <name>substrate</name>
    </ligand>
</feature>
<dbReference type="AlphaFoldDB" id="A0AA90NKD9"/>
<feature type="binding site" evidence="5">
    <location>
        <position position="312"/>
    </location>
    <ligand>
        <name>substrate</name>
    </ligand>
</feature>
<comment type="catalytic activity">
    <reaction evidence="5 8">
        <text>meso-2,6-diaminopimelate + H(+) = L-lysine + CO2</text>
        <dbReference type="Rhea" id="RHEA:15101"/>
        <dbReference type="ChEBI" id="CHEBI:15378"/>
        <dbReference type="ChEBI" id="CHEBI:16526"/>
        <dbReference type="ChEBI" id="CHEBI:32551"/>
        <dbReference type="ChEBI" id="CHEBI:57791"/>
        <dbReference type="EC" id="4.1.1.20"/>
    </reaction>
</comment>
<dbReference type="InterPro" id="IPR022653">
    <property type="entry name" value="De-COase2_pyr-phos_BS"/>
</dbReference>
<dbReference type="NCBIfam" id="TIGR01048">
    <property type="entry name" value="lysA"/>
    <property type="match status" value="1"/>
</dbReference>
<dbReference type="GO" id="GO:0009089">
    <property type="term" value="P:lysine biosynthetic process via diaminopimelate"/>
    <property type="evidence" value="ECO:0007669"/>
    <property type="project" value="UniProtKB-UniRule"/>
</dbReference>
<comment type="pathway">
    <text evidence="5 8">Amino-acid biosynthesis; L-lysine biosynthesis via DAP pathway; L-lysine from DL-2,6-diaminopimelate: step 1/1.</text>
</comment>
<dbReference type="PRINTS" id="PR01181">
    <property type="entry name" value="DAPDCRBXLASE"/>
</dbReference>
<feature type="binding site" evidence="5">
    <location>
        <position position="347"/>
    </location>
    <ligand>
        <name>substrate</name>
    </ligand>
</feature>
<comment type="subunit">
    <text evidence="5">Homodimer.</text>
</comment>
<accession>A0AA90NKD9</accession>
<dbReference type="GO" id="GO:0030170">
    <property type="term" value="F:pyridoxal phosphate binding"/>
    <property type="evidence" value="ECO:0007669"/>
    <property type="project" value="UniProtKB-UniRule"/>
</dbReference>
<evidence type="ECO:0000256" key="8">
    <source>
        <dbReference type="RuleBase" id="RU003738"/>
    </source>
</evidence>
<gene>
    <name evidence="5 10" type="primary">lysA</name>
    <name evidence="10" type="ORF">QS748_03390</name>
</gene>
<evidence type="ECO:0000313" key="10">
    <source>
        <dbReference type="EMBL" id="MDP0588278.1"/>
    </source>
</evidence>
<keyword evidence="5 8" id="KW-0457">Lysine biosynthesis</keyword>
<feature type="domain" description="Orn/DAP/Arg decarboxylase 2 N-terminal" evidence="9">
    <location>
        <begin position="43"/>
        <end position="280"/>
    </location>
</feature>
<dbReference type="HAMAP" id="MF_02120">
    <property type="entry name" value="LysA"/>
    <property type="match status" value="1"/>
</dbReference>
<dbReference type="PROSITE" id="PS00878">
    <property type="entry name" value="ODR_DC_2_1"/>
    <property type="match status" value="1"/>
</dbReference>
<comment type="function">
    <text evidence="5">Specifically catalyzes the decarboxylation of meso-diaminopimelate (meso-DAP) to L-lysine.</text>
</comment>
<evidence type="ECO:0000256" key="6">
    <source>
        <dbReference type="NCBIfam" id="TIGR01048"/>
    </source>
</evidence>
<sequence length="420" mass="46046">MNGFSYFEGEMMAEELPVASIAEQFGTPLYIYSKAGIEAGYWSYEQPLAGTPHFICYAVKANSNLAVLNVLARMGSGFDIVSVGELERVIAAGGNPNKIVFSGVGKQIHEIQRAIEVGIHCFNVESKTELQRIQSVAQSLDTTVQISLRVNPDIDAQAHPYISTGLKNSKFGIDINQASGVYKEASTMPNIRVIGIGYHIGSQIMSKKPLLDALDRVLVLVDQLKKQNISLQHIDIGGGLGVKYKDEVAPAAASYLCEVLKKLEGRKLTLIVEPGRFIAAEAGILLTRVELIKHAMDKSFAIVDAAMNDLLRPSIYDAWHAIDPVQLKADPSFPKSAVYDIVGPICETGDFLGKGRVLQLQENDLLAIRCAGAYGFVMSSNYNSRNRSAEVMVSKDKVRLIRRRETIEDQIALEKVFPET</sequence>
<feature type="active site" description="Proton donor" evidence="7">
    <location>
        <position position="346"/>
    </location>
</feature>
<evidence type="ECO:0000256" key="2">
    <source>
        <dbReference type="ARBA" id="ARBA00022793"/>
    </source>
</evidence>
<comment type="similarity">
    <text evidence="5">Belongs to the Orn/Lys/Arg decarboxylase class-II family. LysA subfamily.</text>
</comment>
<dbReference type="InterPro" id="IPR002986">
    <property type="entry name" value="DAP_deCOOHase_LysA"/>
</dbReference>
<dbReference type="InterPro" id="IPR029066">
    <property type="entry name" value="PLP-binding_barrel"/>
</dbReference>
<feature type="binding site" evidence="5">
    <location>
        <position position="276"/>
    </location>
    <ligand>
        <name>substrate</name>
    </ligand>
</feature>
<dbReference type="Proteomes" id="UP001178148">
    <property type="component" value="Unassembled WGS sequence"/>
</dbReference>